<evidence type="ECO:0000259" key="7">
    <source>
        <dbReference type="SMART" id="SM01332"/>
    </source>
</evidence>
<dbReference type="InterPro" id="IPR036915">
    <property type="entry name" value="Cyclin-like_sf"/>
</dbReference>
<dbReference type="GO" id="GO:0016538">
    <property type="term" value="F:cyclin-dependent protein serine/threonine kinase regulator activity"/>
    <property type="evidence" value="ECO:0007669"/>
    <property type="project" value="InterPro"/>
</dbReference>
<evidence type="ECO:0000256" key="2">
    <source>
        <dbReference type="ARBA" id="ARBA00023127"/>
    </source>
</evidence>
<name>A0A9W7ZTV5_9FUNG</name>
<feature type="region of interest" description="Disordered" evidence="5">
    <location>
        <begin position="1"/>
        <end position="182"/>
    </location>
</feature>
<keyword evidence="9" id="KW-1185">Reference proteome</keyword>
<evidence type="ECO:0000313" key="9">
    <source>
        <dbReference type="Proteomes" id="UP001150569"/>
    </source>
</evidence>
<keyword evidence="3" id="KW-0131">Cell cycle</keyword>
<comment type="caution">
    <text evidence="8">The sequence shown here is derived from an EMBL/GenBank/DDBJ whole genome shotgun (WGS) entry which is preliminary data.</text>
</comment>
<dbReference type="PANTHER" id="PTHR10177">
    <property type="entry name" value="CYCLINS"/>
    <property type="match status" value="1"/>
</dbReference>
<dbReference type="SMART" id="SM01332">
    <property type="entry name" value="Cyclin_C"/>
    <property type="match status" value="1"/>
</dbReference>
<feature type="compositionally biased region" description="Low complexity" evidence="5">
    <location>
        <begin position="114"/>
        <end position="133"/>
    </location>
</feature>
<protein>
    <submittedName>
        <fullName evidence="8">B-type cyclin</fullName>
    </submittedName>
</protein>
<accession>A0A9W7ZTV5</accession>
<feature type="compositionally biased region" description="Polar residues" evidence="5">
    <location>
        <begin position="58"/>
        <end position="69"/>
    </location>
</feature>
<evidence type="ECO:0000256" key="1">
    <source>
        <dbReference type="ARBA" id="ARBA00022618"/>
    </source>
</evidence>
<comment type="similarity">
    <text evidence="4">Belongs to the cyclin family.</text>
</comment>
<dbReference type="InterPro" id="IPR006671">
    <property type="entry name" value="Cyclin_N"/>
</dbReference>
<dbReference type="FunFam" id="1.10.472.10:FF:000001">
    <property type="entry name" value="G2/mitotic-specific cyclin"/>
    <property type="match status" value="1"/>
</dbReference>
<dbReference type="SUPFAM" id="SSF47954">
    <property type="entry name" value="Cyclin-like"/>
    <property type="match status" value="2"/>
</dbReference>
<dbReference type="InterPro" id="IPR013763">
    <property type="entry name" value="Cyclin-like_dom"/>
</dbReference>
<feature type="region of interest" description="Disordered" evidence="5">
    <location>
        <begin position="200"/>
        <end position="224"/>
    </location>
</feature>
<dbReference type="Pfam" id="PF00134">
    <property type="entry name" value="Cyclin_N"/>
    <property type="match status" value="1"/>
</dbReference>
<keyword evidence="2 4" id="KW-0195">Cyclin</keyword>
<sequence>MFQTAKLNVNRARAGLGRKPSSDENAHPAAATTATGKLIKAAAHPAAPSLKSKPPVSTAATKGTVNPSTKAGLKRTVTAPLAAKANPARRNNTNLGVSDKETASGKPPGRSLRPRASSTASAIPTSATSRPAPVGRANVARPADAPVGPTLRKRSSTVSLASQPALRNRHSTGTLAPGNVSAESLGLPAASHALERLDSQATVHEESTGPSQDMDLDGDSTDTASVSDTTASLDLTLEHVSLDPTSLEYILATFKEDIDPLDTTMVTEYAPEIFRYMRQLEVRMLPAADYMARQRDLEWSMRGILIDWLVQVHQRFRLLPETLFLCVNYIDRFLSLKAVSLEKLQLVGATALLIAAKFEEIQVPSVADFVYMVDHAYTVDEVLKAERFMVSLLNFDLAFPGPLSFLRRISKADDYDIQTRTLAKYLIEVSIMDERFLPHPISQVAAAGHLLARQMLAKGAWTDAHVFYSGYTEKMLDGTTTLLIAVLKNPKGHNAIFEKYSDRKFMKASLFVQQWLAAEQAASPSAAV</sequence>
<dbReference type="Gene3D" id="1.10.472.10">
    <property type="entry name" value="Cyclin-like"/>
    <property type="match status" value="2"/>
</dbReference>
<evidence type="ECO:0000313" key="8">
    <source>
        <dbReference type="EMBL" id="KAJ1912840.1"/>
    </source>
</evidence>
<evidence type="ECO:0000256" key="3">
    <source>
        <dbReference type="ARBA" id="ARBA00023306"/>
    </source>
</evidence>
<evidence type="ECO:0000256" key="4">
    <source>
        <dbReference type="RuleBase" id="RU000383"/>
    </source>
</evidence>
<evidence type="ECO:0000256" key="5">
    <source>
        <dbReference type="SAM" id="MobiDB-lite"/>
    </source>
</evidence>
<dbReference type="Proteomes" id="UP001150569">
    <property type="component" value="Unassembled WGS sequence"/>
</dbReference>
<feature type="domain" description="Cyclin-like" evidence="6">
    <location>
        <begin position="307"/>
        <end position="391"/>
    </location>
</feature>
<dbReference type="GO" id="GO:0051301">
    <property type="term" value="P:cell division"/>
    <property type="evidence" value="ECO:0007669"/>
    <property type="project" value="UniProtKB-KW"/>
</dbReference>
<organism evidence="8 9">
    <name type="scientific">Tieghemiomyces parasiticus</name>
    <dbReference type="NCBI Taxonomy" id="78921"/>
    <lineage>
        <taxon>Eukaryota</taxon>
        <taxon>Fungi</taxon>
        <taxon>Fungi incertae sedis</taxon>
        <taxon>Zoopagomycota</taxon>
        <taxon>Kickxellomycotina</taxon>
        <taxon>Dimargaritomycetes</taxon>
        <taxon>Dimargaritales</taxon>
        <taxon>Dimargaritaceae</taxon>
        <taxon>Tieghemiomyces</taxon>
    </lineage>
</organism>
<dbReference type="CDD" id="cd20568">
    <property type="entry name" value="CYCLIN_CLBs_yeast_rpt1"/>
    <property type="match status" value="1"/>
</dbReference>
<dbReference type="SMART" id="SM00385">
    <property type="entry name" value="CYCLIN"/>
    <property type="match status" value="2"/>
</dbReference>
<dbReference type="AlphaFoldDB" id="A0A9W7ZTV5"/>
<dbReference type="Pfam" id="PF02984">
    <property type="entry name" value="Cyclin_C"/>
    <property type="match status" value="1"/>
</dbReference>
<keyword evidence="1" id="KW-0132">Cell division</keyword>
<feature type="domain" description="Cyclin C-terminal" evidence="7">
    <location>
        <begin position="400"/>
        <end position="514"/>
    </location>
</feature>
<dbReference type="EMBL" id="JANBPT010000796">
    <property type="protein sequence ID" value="KAJ1912840.1"/>
    <property type="molecule type" value="Genomic_DNA"/>
</dbReference>
<feature type="domain" description="Cyclin-like" evidence="6">
    <location>
        <begin position="404"/>
        <end position="485"/>
    </location>
</feature>
<dbReference type="InterPro" id="IPR004367">
    <property type="entry name" value="Cyclin_C-dom"/>
</dbReference>
<evidence type="ECO:0000259" key="6">
    <source>
        <dbReference type="SMART" id="SM00385"/>
    </source>
</evidence>
<dbReference type="OrthoDB" id="5590282at2759"/>
<dbReference type="PROSITE" id="PS00292">
    <property type="entry name" value="CYCLINS"/>
    <property type="match status" value="1"/>
</dbReference>
<gene>
    <name evidence="8" type="primary">CLB4_2</name>
    <name evidence="8" type="ORF">IWQ60_009472</name>
</gene>
<dbReference type="CDD" id="cd20512">
    <property type="entry name" value="CYCLIN_CLBs_yeast_rpt2"/>
    <property type="match status" value="1"/>
</dbReference>
<reference evidence="8" key="1">
    <citation type="submission" date="2022-07" db="EMBL/GenBank/DDBJ databases">
        <title>Phylogenomic reconstructions and comparative analyses of Kickxellomycotina fungi.</title>
        <authorList>
            <person name="Reynolds N.K."/>
            <person name="Stajich J.E."/>
            <person name="Barry K."/>
            <person name="Grigoriev I.V."/>
            <person name="Crous P."/>
            <person name="Smith M.E."/>
        </authorList>
    </citation>
    <scope>NUCLEOTIDE SEQUENCE</scope>
    <source>
        <strain evidence="8">RSA 861</strain>
    </source>
</reference>
<dbReference type="InterPro" id="IPR048258">
    <property type="entry name" value="Cyclins_cyclin-box"/>
</dbReference>
<dbReference type="InterPro" id="IPR039361">
    <property type="entry name" value="Cyclin"/>
</dbReference>
<proteinExistence type="inferred from homology"/>
<dbReference type="GO" id="GO:0044772">
    <property type="term" value="P:mitotic cell cycle phase transition"/>
    <property type="evidence" value="ECO:0007669"/>
    <property type="project" value="InterPro"/>
</dbReference>